<dbReference type="OrthoDB" id="100767at2759"/>
<dbReference type="Proteomes" id="UP000594262">
    <property type="component" value="Unplaced"/>
</dbReference>
<dbReference type="InterPro" id="IPR043504">
    <property type="entry name" value="Peptidase_S1_PA_chymotrypsin"/>
</dbReference>
<evidence type="ECO:0000313" key="3">
    <source>
        <dbReference type="EnsemblMetazoa" id="CLYHEMP007087.1"/>
    </source>
</evidence>
<dbReference type="CDD" id="cd01670">
    <property type="entry name" value="Death"/>
    <property type="match status" value="1"/>
</dbReference>
<dbReference type="Gene3D" id="2.40.10.10">
    <property type="entry name" value="Trypsin-like serine proteases"/>
    <property type="match status" value="2"/>
</dbReference>
<organism evidence="3 4">
    <name type="scientific">Clytia hemisphaerica</name>
    <dbReference type="NCBI Taxonomy" id="252671"/>
    <lineage>
        <taxon>Eukaryota</taxon>
        <taxon>Metazoa</taxon>
        <taxon>Cnidaria</taxon>
        <taxon>Hydrozoa</taxon>
        <taxon>Hydroidolina</taxon>
        <taxon>Leptothecata</taxon>
        <taxon>Obeliida</taxon>
        <taxon>Clytiidae</taxon>
        <taxon>Clytia</taxon>
    </lineage>
</organism>
<protein>
    <recommendedName>
        <fullName evidence="2">Death domain-containing protein</fullName>
    </recommendedName>
</protein>
<dbReference type="GO" id="GO:0007165">
    <property type="term" value="P:signal transduction"/>
    <property type="evidence" value="ECO:0007669"/>
    <property type="project" value="InterPro"/>
</dbReference>
<name>A0A7M5V3T2_9CNID</name>
<dbReference type="Gene3D" id="1.10.533.10">
    <property type="entry name" value="Death Domain, Fas"/>
    <property type="match status" value="1"/>
</dbReference>
<dbReference type="RefSeq" id="XP_066924231.1">
    <property type="nucleotide sequence ID" value="XM_067068130.1"/>
</dbReference>
<sequence>MVTVISTSNKACSNQKNGDALTNNDHERKEVLLNHGDGILDAGLLTKSKNAVCYIYCSKEETEKRGSGFFALITLSGIEHKVIITNNHVLCNKEEAACAVARFHYEGKLPGADIRLKPELMFHTNDVLDYTIIGCDADTIENRFCIDPIEFAEEDPMSVGDDIFIFQHPKGDTKKFSYQKISRIERPYVYYNADTDIGSSGSVVLRKFKLIAVHSKGSDLLQYNKGTLCSEILHHLRTGTYTQPASFSSESACQKKKRKSDVLGELETANKRTRDTENTLQQNTFNDHHINTVKPTEDQLADLSKEIVAYWKHLARKLKLPNCEVQRIQKDHVNYDDITEKANAMLLTWLELDTNAYISTLRDALISLGKKDTAVRHFPM</sequence>
<feature type="domain" description="Death" evidence="2">
    <location>
        <begin position="296"/>
        <end position="374"/>
    </location>
</feature>
<dbReference type="Pfam" id="PF13365">
    <property type="entry name" value="Trypsin_2"/>
    <property type="match status" value="1"/>
</dbReference>
<dbReference type="PROSITE" id="PS50017">
    <property type="entry name" value="DEATH_DOMAIN"/>
    <property type="match status" value="1"/>
</dbReference>
<dbReference type="InterPro" id="IPR011029">
    <property type="entry name" value="DEATH-like_dom_sf"/>
</dbReference>
<keyword evidence="4" id="KW-1185">Reference proteome</keyword>
<evidence type="ECO:0000313" key="4">
    <source>
        <dbReference type="Proteomes" id="UP000594262"/>
    </source>
</evidence>
<dbReference type="AlphaFoldDB" id="A0A7M5V3T2"/>
<dbReference type="EnsemblMetazoa" id="CLYHEMT007087.1">
    <property type="protein sequence ID" value="CLYHEMP007087.1"/>
    <property type="gene ID" value="CLYHEMG007087"/>
</dbReference>
<evidence type="ECO:0000259" key="2">
    <source>
        <dbReference type="PROSITE" id="PS50017"/>
    </source>
</evidence>
<evidence type="ECO:0000256" key="1">
    <source>
        <dbReference type="SAM" id="MobiDB-lite"/>
    </source>
</evidence>
<dbReference type="InterPro" id="IPR000488">
    <property type="entry name" value="Death_dom"/>
</dbReference>
<dbReference type="SUPFAM" id="SSF47986">
    <property type="entry name" value="DEATH domain"/>
    <property type="match status" value="1"/>
</dbReference>
<dbReference type="InterPro" id="IPR009003">
    <property type="entry name" value="Peptidase_S1_PA"/>
</dbReference>
<accession>A0A7M5V3T2</accession>
<dbReference type="SUPFAM" id="SSF50494">
    <property type="entry name" value="Trypsin-like serine proteases"/>
    <property type="match status" value="1"/>
</dbReference>
<reference evidence="3" key="1">
    <citation type="submission" date="2021-01" db="UniProtKB">
        <authorList>
            <consortium name="EnsemblMetazoa"/>
        </authorList>
    </citation>
    <scope>IDENTIFICATION</scope>
</reference>
<dbReference type="Pfam" id="PF00531">
    <property type="entry name" value="Death"/>
    <property type="match status" value="1"/>
</dbReference>
<dbReference type="GeneID" id="136811508"/>
<proteinExistence type="predicted"/>
<feature type="region of interest" description="Disordered" evidence="1">
    <location>
        <begin position="1"/>
        <end position="23"/>
    </location>
</feature>